<dbReference type="PANTHER" id="PTHR38846:SF1">
    <property type="entry name" value="C3H1-TYPE DOMAIN-CONTAINING PROTEIN"/>
    <property type="match status" value="1"/>
</dbReference>
<feature type="compositionally biased region" description="Basic and acidic residues" evidence="1">
    <location>
        <begin position="168"/>
        <end position="180"/>
    </location>
</feature>
<comment type="caution">
    <text evidence="2">The sequence shown here is derived from an EMBL/GenBank/DDBJ whole genome shotgun (WGS) entry which is preliminary data.</text>
</comment>
<keyword evidence="3" id="KW-1185">Reference proteome</keyword>
<evidence type="ECO:0000313" key="3">
    <source>
        <dbReference type="Proteomes" id="UP001212997"/>
    </source>
</evidence>
<evidence type="ECO:0000313" key="2">
    <source>
        <dbReference type="EMBL" id="KAJ3491588.1"/>
    </source>
</evidence>
<feature type="compositionally biased region" description="Polar residues" evidence="1">
    <location>
        <begin position="132"/>
        <end position="166"/>
    </location>
</feature>
<feature type="region of interest" description="Disordered" evidence="1">
    <location>
        <begin position="96"/>
        <end position="180"/>
    </location>
</feature>
<name>A0AAD5YLU6_9APHY</name>
<evidence type="ECO:0000256" key="1">
    <source>
        <dbReference type="SAM" id="MobiDB-lite"/>
    </source>
</evidence>
<dbReference type="EMBL" id="JANAWD010000010">
    <property type="protein sequence ID" value="KAJ3491588.1"/>
    <property type="molecule type" value="Genomic_DNA"/>
</dbReference>
<organism evidence="2 3">
    <name type="scientific">Meripilus lineatus</name>
    <dbReference type="NCBI Taxonomy" id="2056292"/>
    <lineage>
        <taxon>Eukaryota</taxon>
        <taxon>Fungi</taxon>
        <taxon>Dikarya</taxon>
        <taxon>Basidiomycota</taxon>
        <taxon>Agaricomycotina</taxon>
        <taxon>Agaricomycetes</taxon>
        <taxon>Polyporales</taxon>
        <taxon>Meripilaceae</taxon>
        <taxon>Meripilus</taxon>
    </lineage>
</organism>
<proteinExistence type="predicted"/>
<dbReference type="PANTHER" id="PTHR38846">
    <property type="entry name" value="C3H1-TYPE DOMAIN-CONTAINING PROTEIN"/>
    <property type="match status" value="1"/>
</dbReference>
<reference evidence="2" key="1">
    <citation type="submission" date="2022-07" db="EMBL/GenBank/DDBJ databases">
        <title>Genome Sequence of Physisporinus lineatus.</title>
        <authorList>
            <person name="Buettner E."/>
        </authorList>
    </citation>
    <scope>NUCLEOTIDE SEQUENCE</scope>
    <source>
        <strain evidence="2">VT162</strain>
    </source>
</reference>
<feature type="compositionally biased region" description="Basic residues" evidence="1">
    <location>
        <begin position="106"/>
        <end position="126"/>
    </location>
</feature>
<accession>A0AAD5YLU6</accession>
<dbReference type="AlphaFoldDB" id="A0AAD5YLU6"/>
<protein>
    <submittedName>
        <fullName evidence="2">Uncharacterized protein</fullName>
    </submittedName>
</protein>
<gene>
    <name evidence="2" type="ORF">NLI96_g585</name>
</gene>
<sequence length="353" mass="40319">MSALPTPSLYFIISISTVEAALLAHFGIDNTLRHDLFRRASVRMYSRAIISCLLRSHLLLRTVPIARIPSGVEYNLFNRPLQSSLFHVVSFQSAKSEAGEEMKKPSQYRKRHAKAMGRNKKPKGPKVKTGSKPASSSTTRPVSKLSTTASKPSTSTVKAPSGSPANSPERHQSEERDTTIRRFFSNPQYSRFKYDPARPIMEQYFEMRHLYRREWNQVQKDATWEGIRAALVTQFNSLYGMDCESLETWVGLATIIGITPVPDTLHECRDLVASLHINIVDLIEYKRIGGKVTVFDTVEELSKYTMITKRFFPQDHDLAGCVLNCLLRHILNPKLDRGRKIFKRPPTRKRRRN</sequence>
<dbReference type="Proteomes" id="UP001212997">
    <property type="component" value="Unassembled WGS sequence"/>
</dbReference>